<protein>
    <submittedName>
        <fullName evidence="3">Uncharacterized protein</fullName>
    </submittedName>
</protein>
<evidence type="ECO:0000313" key="2">
    <source>
        <dbReference type="Proteomes" id="UP000504637"/>
    </source>
</evidence>
<dbReference type="RefSeq" id="XP_033458895.1">
    <property type="nucleotide sequence ID" value="XM_033600020.1"/>
</dbReference>
<accession>A0A6J3M2X6</accession>
<gene>
    <name evidence="3" type="ORF">K489DRAFT_258152</name>
</gene>
<evidence type="ECO:0000256" key="1">
    <source>
        <dbReference type="SAM" id="Phobius"/>
    </source>
</evidence>
<keyword evidence="1" id="KW-0472">Membrane</keyword>
<keyword evidence="2" id="KW-1185">Reference proteome</keyword>
<dbReference type="GeneID" id="54357819"/>
<dbReference type="AlphaFoldDB" id="A0A6J3M2X6"/>
<sequence length="144" mass="16048">MTEDKGDDAVGTFFCIFLISLYYTFFSFFFFFFFSNFVLVIVGVIVVCCDRCGVCRRCVPGYLLRAREENATSFITFDLDTLSLSLSLSLLISIPFAIPPSLGTRKRLIVSIVMSWTSIGENGCRAGAIVSYYHGTSTYTNIGL</sequence>
<keyword evidence="1" id="KW-0812">Transmembrane</keyword>
<name>A0A6J3M2X6_9PEZI</name>
<reference evidence="3" key="1">
    <citation type="submission" date="2020-01" db="EMBL/GenBank/DDBJ databases">
        <authorList>
            <consortium name="DOE Joint Genome Institute"/>
            <person name="Haridas S."/>
            <person name="Albert R."/>
            <person name="Binder M."/>
            <person name="Bloem J."/>
            <person name="Labutti K."/>
            <person name="Salamov A."/>
            <person name="Andreopoulos B."/>
            <person name="Baker S.E."/>
            <person name="Barry K."/>
            <person name="Bills G."/>
            <person name="Bluhm B.H."/>
            <person name="Cannon C."/>
            <person name="Castanera R."/>
            <person name="Culley D.E."/>
            <person name="Daum C."/>
            <person name="Ezra D."/>
            <person name="Gonzalez J.B."/>
            <person name="Henrissat B."/>
            <person name="Kuo A."/>
            <person name="Liang C."/>
            <person name="Lipzen A."/>
            <person name="Lutzoni F."/>
            <person name="Magnuson J."/>
            <person name="Mondo S."/>
            <person name="Nolan M."/>
            <person name="Ohm R."/>
            <person name="Pangilinan J."/>
            <person name="Park H.-J."/>
            <person name="Ramirez L."/>
            <person name="Alfaro M."/>
            <person name="Sun H."/>
            <person name="Tritt A."/>
            <person name="Yoshinaga Y."/>
            <person name="Zwiers L.-H."/>
            <person name="Turgeon B.G."/>
            <person name="Goodwin S.B."/>
            <person name="Spatafora J.W."/>
            <person name="Crous P.W."/>
            <person name="Grigoriev I.V."/>
        </authorList>
    </citation>
    <scope>NUCLEOTIDE SEQUENCE</scope>
    <source>
        <strain evidence="3">CBS 342.82</strain>
    </source>
</reference>
<keyword evidence="1" id="KW-1133">Transmembrane helix</keyword>
<reference evidence="3" key="3">
    <citation type="submission" date="2025-08" db="UniProtKB">
        <authorList>
            <consortium name="RefSeq"/>
        </authorList>
    </citation>
    <scope>IDENTIFICATION</scope>
    <source>
        <strain evidence="3">CBS 342.82</strain>
    </source>
</reference>
<proteinExistence type="predicted"/>
<reference evidence="3" key="2">
    <citation type="submission" date="2020-04" db="EMBL/GenBank/DDBJ databases">
        <authorList>
            <consortium name="NCBI Genome Project"/>
        </authorList>
    </citation>
    <scope>NUCLEOTIDE SEQUENCE</scope>
    <source>
        <strain evidence="3">CBS 342.82</strain>
    </source>
</reference>
<evidence type="ECO:0000313" key="3">
    <source>
        <dbReference type="RefSeq" id="XP_033458895.1"/>
    </source>
</evidence>
<organism evidence="3">
    <name type="scientific">Dissoconium aciculare CBS 342.82</name>
    <dbReference type="NCBI Taxonomy" id="1314786"/>
    <lineage>
        <taxon>Eukaryota</taxon>
        <taxon>Fungi</taxon>
        <taxon>Dikarya</taxon>
        <taxon>Ascomycota</taxon>
        <taxon>Pezizomycotina</taxon>
        <taxon>Dothideomycetes</taxon>
        <taxon>Dothideomycetidae</taxon>
        <taxon>Mycosphaerellales</taxon>
        <taxon>Dissoconiaceae</taxon>
        <taxon>Dissoconium</taxon>
    </lineage>
</organism>
<dbReference type="Proteomes" id="UP000504637">
    <property type="component" value="Unplaced"/>
</dbReference>
<feature type="transmembrane region" description="Helical" evidence="1">
    <location>
        <begin position="12"/>
        <end position="34"/>
    </location>
</feature>